<dbReference type="Pfam" id="PF10066">
    <property type="entry name" value="DUF2304"/>
    <property type="match status" value="1"/>
</dbReference>
<keyword evidence="2" id="KW-1133">Transmembrane helix</keyword>
<dbReference type="AlphaFoldDB" id="A0A918MXD5"/>
<name>A0A918MXD5_9ALTE</name>
<evidence type="ECO:0000313" key="3">
    <source>
        <dbReference type="EMBL" id="GGW82236.1"/>
    </source>
</evidence>
<dbReference type="RefSeq" id="WP_189404802.1">
    <property type="nucleotide sequence ID" value="NZ_BMXP01000003.1"/>
</dbReference>
<proteinExistence type="predicted"/>
<feature type="coiled-coil region" evidence="1">
    <location>
        <begin position="88"/>
        <end position="115"/>
    </location>
</feature>
<gene>
    <name evidence="3" type="ORF">GCM10007391_14070</name>
</gene>
<dbReference type="Proteomes" id="UP000631300">
    <property type="component" value="Unassembled WGS sequence"/>
</dbReference>
<reference evidence="3" key="1">
    <citation type="journal article" date="2014" name="Int. J. Syst. Evol. Microbiol.">
        <title>Complete genome sequence of Corynebacterium casei LMG S-19264T (=DSM 44701T), isolated from a smear-ripened cheese.</title>
        <authorList>
            <consortium name="US DOE Joint Genome Institute (JGI-PGF)"/>
            <person name="Walter F."/>
            <person name="Albersmeier A."/>
            <person name="Kalinowski J."/>
            <person name="Ruckert C."/>
        </authorList>
    </citation>
    <scope>NUCLEOTIDE SEQUENCE</scope>
    <source>
        <strain evidence="3">KCTC 22164</strain>
    </source>
</reference>
<accession>A0A918MXD5</accession>
<keyword evidence="1" id="KW-0175">Coiled coil</keyword>
<keyword evidence="2" id="KW-0812">Transmembrane</keyword>
<feature type="transmembrane region" description="Helical" evidence="2">
    <location>
        <begin position="36"/>
        <end position="56"/>
    </location>
</feature>
<organism evidence="3 4">
    <name type="scientific">Alteromonas halophila</name>
    <dbReference type="NCBI Taxonomy" id="516698"/>
    <lineage>
        <taxon>Bacteria</taxon>
        <taxon>Pseudomonadati</taxon>
        <taxon>Pseudomonadota</taxon>
        <taxon>Gammaproteobacteria</taxon>
        <taxon>Alteromonadales</taxon>
        <taxon>Alteromonadaceae</taxon>
        <taxon>Alteromonas/Salinimonas group</taxon>
        <taxon>Alteromonas</taxon>
    </lineage>
</organism>
<feature type="transmembrane region" description="Helical" evidence="2">
    <location>
        <begin position="62"/>
        <end position="83"/>
    </location>
</feature>
<sequence length="129" mass="14310">MSNAHLIAAFIGAVLSLTIVFLTRRDHISPLVAARWFALAILVLFVSFFPSIIDAIGVQLGIGYPPIIPVLVALGAAMVKILLMDIERQRMQTKLDRLVQRMAILEQAVEEKRVVRANFGEKQADRSSQ</sequence>
<comment type="caution">
    <text evidence="3">The sequence shown here is derived from an EMBL/GenBank/DDBJ whole genome shotgun (WGS) entry which is preliminary data.</text>
</comment>
<evidence type="ECO:0000256" key="1">
    <source>
        <dbReference type="SAM" id="Coils"/>
    </source>
</evidence>
<evidence type="ECO:0000313" key="4">
    <source>
        <dbReference type="Proteomes" id="UP000631300"/>
    </source>
</evidence>
<reference evidence="3" key="2">
    <citation type="submission" date="2020-09" db="EMBL/GenBank/DDBJ databases">
        <authorList>
            <person name="Sun Q."/>
            <person name="Kim S."/>
        </authorList>
    </citation>
    <scope>NUCLEOTIDE SEQUENCE</scope>
    <source>
        <strain evidence="3">KCTC 22164</strain>
    </source>
</reference>
<protein>
    <recommendedName>
        <fullName evidence="5">DUF2304 domain-containing protein</fullName>
    </recommendedName>
</protein>
<feature type="transmembrane region" description="Helical" evidence="2">
    <location>
        <begin position="6"/>
        <end position="24"/>
    </location>
</feature>
<keyword evidence="2" id="KW-0472">Membrane</keyword>
<evidence type="ECO:0008006" key="5">
    <source>
        <dbReference type="Google" id="ProtNLM"/>
    </source>
</evidence>
<dbReference type="InterPro" id="IPR019277">
    <property type="entry name" value="DUF2304"/>
</dbReference>
<evidence type="ECO:0000256" key="2">
    <source>
        <dbReference type="SAM" id="Phobius"/>
    </source>
</evidence>
<dbReference type="EMBL" id="BMXP01000003">
    <property type="protein sequence ID" value="GGW82236.1"/>
    <property type="molecule type" value="Genomic_DNA"/>
</dbReference>
<keyword evidence="4" id="KW-1185">Reference proteome</keyword>